<accession>A0ABW7LCX2</accession>
<evidence type="ECO:0000313" key="1">
    <source>
        <dbReference type="EMBL" id="MFH5255917.1"/>
    </source>
</evidence>
<organism evidence="1 2">
    <name type="scientific">Burkholderia semiarida</name>
    <dbReference type="NCBI Taxonomy" id="2843303"/>
    <lineage>
        <taxon>Bacteria</taxon>
        <taxon>Pseudomonadati</taxon>
        <taxon>Pseudomonadota</taxon>
        <taxon>Betaproteobacteria</taxon>
        <taxon>Burkholderiales</taxon>
        <taxon>Burkholderiaceae</taxon>
        <taxon>Burkholderia</taxon>
        <taxon>Burkholderia cepacia complex</taxon>
    </lineage>
</organism>
<reference evidence="1 2" key="1">
    <citation type="submission" date="2024-10" db="EMBL/GenBank/DDBJ databases">
        <title>Burkholderia semiarida in Mexico.</title>
        <authorList>
            <person name="Estrada P."/>
        </authorList>
    </citation>
    <scope>NUCLEOTIDE SEQUENCE [LARGE SCALE GENOMIC DNA]</scope>
    <source>
        <strain evidence="1 2">CLM7-1</strain>
    </source>
</reference>
<feature type="non-terminal residue" evidence="1">
    <location>
        <position position="1"/>
    </location>
</feature>
<sequence>NPSPACRYKILSLTHDHSPDPDIGWEVIGYGSKQVYQESKREHTATRLPGMMSCALVTQ</sequence>
<proteinExistence type="predicted"/>
<gene>
    <name evidence="1" type="ORF">ACGTRS_32260</name>
</gene>
<protein>
    <submittedName>
        <fullName evidence="1">Uncharacterized protein</fullName>
    </submittedName>
</protein>
<dbReference type="RefSeq" id="WP_395131776.1">
    <property type="nucleotide sequence ID" value="NZ_JBIMPM010000077.1"/>
</dbReference>
<dbReference type="Proteomes" id="UP001609186">
    <property type="component" value="Unassembled WGS sequence"/>
</dbReference>
<keyword evidence="2" id="KW-1185">Reference proteome</keyword>
<dbReference type="EMBL" id="JBIMPM010000077">
    <property type="protein sequence ID" value="MFH5255917.1"/>
    <property type="molecule type" value="Genomic_DNA"/>
</dbReference>
<evidence type="ECO:0000313" key="2">
    <source>
        <dbReference type="Proteomes" id="UP001609186"/>
    </source>
</evidence>
<comment type="caution">
    <text evidence="1">The sequence shown here is derived from an EMBL/GenBank/DDBJ whole genome shotgun (WGS) entry which is preliminary data.</text>
</comment>
<name>A0ABW7LCX2_9BURK</name>